<reference evidence="1" key="1">
    <citation type="submission" date="2020-07" db="EMBL/GenBank/DDBJ databases">
        <authorList>
            <person name="Nieuwenhuis M."/>
            <person name="Van De Peppel L.J.J."/>
        </authorList>
    </citation>
    <scope>NUCLEOTIDE SEQUENCE</scope>
    <source>
        <strain evidence="1">AP01</strain>
        <tissue evidence="1">Mycelium</tissue>
    </source>
</reference>
<proteinExistence type="predicted"/>
<dbReference type="Proteomes" id="UP000775547">
    <property type="component" value="Unassembled WGS sequence"/>
</dbReference>
<name>A0A9P7K7E9_9AGAR</name>
<dbReference type="AlphaFoldDB" id="A0A9P7K7E9"/>
<dbReference type="EMBL" id="JABCKV010001652">
    <property type="protein sequence ID" value="KAG5639928.1"/>
    <property type="molecule type" value="Genomic_DNA"/>
</dbReference>
<evidence type="ECO:0000313" key="1">
    <source>
        <dbReference type="EMBL" id="KAG5639928.1"/>
    </source>
</evidence>
<gene>
    <name evidence="1" type="ORF">DXG03_002329</name>
</gene>
<evidence type="ECO:0000313" key="2">
    <source>
        <dbReference type="Proteomes" id="UP000775547"/>
    </source>
</evidence>
<sequence length="191" mass="21598">MDYSWLPTVLFSTSNPLPPLENLKTLTWSGHSQQLTNSWLPFTPALLGSRQLTTLDITCDITIDDCYHLLLHCEYVTNFSLQTIVKTKVAKMKGDYASEMKGDTSGIESVFCTDLSNAQDQERELSHLRSLTLASVHDIAPLFRPFKFTSLREVAFSLSYKNALDTIKESVPWTRLTKVHLRGVIQEVDSI</sequence>
<protein>
    <submittedName>
        <fullName evidence="1">Uncharacterized protein</fullName>
    </submittedName>
</protein>
<comment type="caution">
    <text evidence="1">The sequence shown here is derived from an EMBL/GenBank/DDBJ whole genome shotgun (WGS) entry which is preliminary data.</text>
</comment>
<accession>A0A9P7K7E9</accession>
<reference evidence="1" key="2">
    <citation type="submission" date="2021-10" db="EMBL/GenBank/DDBJ databases">
        <title>Phylogenomics reveals ancestral predisposition of the termite-cultivated fungus Termitomyces towards a domesticated lifestyle.</title>
        <authorList>
            <person name="Auxier B."/>
            <person name="Grum-Grzhimaylo A."/>
            <person name="Cardenas M.E."/>
            <person name="Lodge J.D."/>
            <person name="Laessoe T."/>
            <person name="Pedersen O."/>
            <person name="Smith M.E."/>
            <person name="Kuyper T.W."/>
            <person name="Franco-Molano E.A."/>
            <person name="Baroni T.J."/>
            <person name="Aanen D.K."/>
        </authorList>
    </citation>
    <scope>NUCLEOTIDE SEQUENCE</scope>
    <source>
        <strain evidence="1">AP01</strain>
        <tissue evidence="1">Mycelium</tissue>
    </source>
</reference>
<keyword evidence="2" id="KW-1185">Reference proteome</keyword>
<organism evidence="1 2">
    <name type="scientific">Asterophora parasitica</name>
    <dbReference type="NCBI Taxonomy" id="117018"/>
    <lineage>
        <taxon>Eukaryota</taxon>
        <taxon>Fungi</taxon>
        <taxon>Dikarya</taxon>
        <taxon>Basidiomycota</taxon>
        <taxon>Agaricomycotina</taxon>
        <taxon>Agaricomycetes</taxon>
        <taxon>Agaricomycetidae</taxon>
        <taxon>Agaricales</taxon>
        <taxon>Tricholomatineae</taxon>
        <taxon>Lyophyllaceae</taxon>
        <taxon>Asterophora</taxon>
    </lineage>
</organism>
<dbReference type="OrthoDB" id="3043807at2759"/>